<proteinExistence type="predicted"/>
<evidence type="ECO:0000313" key="1">
    <source>
        <dbReference type="EMBL" id="BCI87166.1"/>
    </source>
</evidence>
<evidence type="ECO:0000313" key="2">
    <source>
        <dbReference type="Proteomes" id="UP000516380"/>
    </source>
</evidence>
<sequence length="220" mass="23832">MSINHRRVAAYPPGELVTYVRAGWELDQEIRTYVEVVHRLNDLGAVVTHAAHGISREGFDAEWRGVDILAVDADLPSHCELFDEADLQIAIARFEQLGSPASRLETWHAECTSATGSTSPRDWAAIAEPPTAETSLADHRRLLNSGVRRGRDAEIDNLRALAEIGVEKVMATIIVTRARASPSVVHVPSHKASNVGAYSDESGAVTTHLTVAGASGQRRL</sequence>
<protein>
    <submittedName>
        <fullName evidence="1">Uncharacterized protein</fullName>
    </submittedName>
</protein>
<gene>
    <name evidence="1" type="ORF">NIIDMKKI_23720</name>
</gene>
<keyword evidence="2" id="KW-1185">Reference proteome</keyword>
<dbReference type="Proteomes" id="UP000516380">
    <property type="component" value="Chromosome"/>
</dbReference>
<name>A0A7G1I883_MYCKA</name>
<dbReference type="EMBL" id="AP023343">
    <property type="protein sequence ID" value="BCI87166.1"/>
    <property type="molecule type" value="Genomic_DNA"/>
</dbReference>
<organism evidence="1 2">
    <name type="scientific">Mycobacterium kansasii</name>
    <dbReference type="NCBI Taxonomy" id="1768"/>
    <lineage>
        <taxon>Bacteria</taxon>
        <taxon>Bacillati</taxon>
        <taxon>Actinomycetota</taxon>
        <taxon>Actinomycetes</taxon>
        <taxon>Mycobacteriales</taxon>
        <taxon>Mycobacteriaceae</taxon>
        <taxon>Mycobacterium</taxon>
    </lineage>
</organism>
<reference evidence="1 2" key="1">
    <citation type="submission" date="2020-07" db="EMBL/GenBank/DDBJ databases">
        <title>Mycobacterium kansasii (former subtype) with zoonotic potential isolated from diseased indoor pet cat, Japan.</title>
        <authorList>
            <person name="Fukano H."/>
            <person name="Terazono T."/>
            <person name="Hoshino Y."/>
        </authorList>
    </citation>
    <scope>NUCLEOTIDE SEQUENCE [LARGE SCALE GENOMIC DNA]</scope>
    <source>
        <strain evidence="1 2">Kuro-I</strain>
    </source>
</reference>
<accession>A0A7G1I883</accession>
<dbReference type="AlphaFoldDB" id="A0A7G1I883"/>